<dbReference type="PANTHER" id="PTHR22807:SF53">
    <property type="entry name" value="RIBOSOMAL RNA SMALL SUBUNIT METHYLTRANSFERASE B-RELATED"/>
    <property type="match status" value="1"/>
</dbReference>
<dbReference type="InterPro" id="IPR049560">
    <property type="entry name" value="MeTrfase_RsmB-F_NOP2_cat"/>
</dbReference>
<accession>A0A368L6C8</accession>
<feature type="binding site" evidence="5">
    <location>
        <position position="255"/>
    </location>
    <ligand>
        <name>S-adenosyl-L-methionine</name>
        <dbReference type="ChEBI" id="CHEBI:59789"/>
    </ligand>
</feature>
<name>A0A368L6C8_9BURK</name>
<evidence type="ECO:0000313" key="8">
    <source>
        <dbReference type="Proteomes" id="UP000252357"/>
    </source>
</evidence>
<dbReference type="GO" id="GO:0001510">
    <property type="term" value="P:RNA methylation"/>
    <property type="evidence" value="ECO:0007669"/>
    <property type="project" value="InterPro"/>
</dbReference>
<evidence type="ECO:0000259" key="6">
    <source>
        <dbReference type="PROSITE" id="PS51686"/>
    </source>
</evidence>
<dbReference type="InterPro" id="IPR001678">
    <property type="entry name" value="MeTrfase_RsmB-F_NOP2_dom"/>
</dbReference>
<keyword evidence="8" id="KW-1185">Reference proteome</keyword>
<keyword evidence="2 5" id="KW-0808">Transferase</keyword>
<dbReference type="GO" id="GO:0003723">
    <property type="term" value="F:RNA binding"/>
    <property type="evidence" value="ECO:0007669"/>
    <property type="project" value="UniProtKB-UniRule"/>
</dbReference>
<dbReference type="PRINTS" id="PR02008">
    <property type="entry name" value="RCMTFAMILY"/>
</dbReference>
<comment type="caution">
    <text evidence="5">Lacks conserved residue(s) required for the propagation of feature annotation.</text>
</comment>
<proteinExistence type="inferred from homology"/>
<evidence type="ECO:0000256" key="4">
    <source>
        <dbReference type="ARBA" id="ARBA00022884"/>
    </source>
</evidence>
<feature type="active site" description="Nucleophile" evidence="5">
    <location>
        <position position="355"/>
    </location>
</feature>
<dbReference type="InterPro" id="IPR023267">
    <property type="entry name" value="RCMT"/>
</dbReference>
<dbReference type="InterPro" id="IPR054728">
    <property type="entry name" value="RsmB-like_ferredoxin"/>
</dbReference>
<protein>
    <submittedName>
        <fullName evidence="7">RsmB/NOP family class I SAM-dependent RNA methyltransferase</fullName>
    </submittedName>
</protein>
<dbReference type="Pfam" id="PF01189">
    <property type="entry name" value="Methyltr_RsmB-F"/>
    <property type="match status" value="1"/>
</dbReference>
<keyword evidence="1 5" id="KW-0489">Methyltransferase</keyword>
<dbReference type="PROSITE" id="PS51686">
    <property type="entry name" value="SAM_MT_RSMB_NOP"/>
    <property type="match status" value="1"/>
</dbReference>
<organism evidence="7 8">
    <name type="scientific">Parvibium lacunae</name>
    <dbReference type="NCBI Taxonomy" id="1888893"/>
    <lineage>
        <taxon>Bacteria</taxon>
        <taxon>Pseudomonadati</taxon>
        <taxon>Pseudomonadota</taxon>
        <taxon>Betaproteobacteria</taxon>
        <taxon>Burkholderiales</taxon>
        <taxon>Alcaligenaceae</taxon>
        <taxon>Parvibium</taxon>
    </lineage>
</organism>
<keyword evidence="3 5" id="KW-0949">S-adenosyl-L-methionine</keyword>
<dbReference type="Proteomes" id="UP000252357">
    <property type="component" value="Unassembled WGS sequence"/>
</dbReference>
<dbReference type="InterPro" id="IPR029063">
    <property type="entry name" value="SAM-dependent_MTases_sf"/>
</dbReference>
<reference evidence="7 8" key="1">
    <citation type="journal article" date="2018" name="Int. J. Syst. Evol. Microbiol.">
        <title>Parvibium lacunae gen. nov., sp. nov., a new member of the family Alcaligenaceae isolated from a freshwater pond.</title>
        <authorList>
            <person name="Chen W.M."/>
            <person name="Xie P.B."/>
            <person name="Hsu M.Y."/>
            <person name="Sheu S.Y."/>
        </authorList>
    </citation>
    <scope>NUCLEOTIDE SEQUENCE [LARGE SCALE GENOMIC DNA]</scope>
    <source>
        <strain evidence="7 8">KMB9</strain>
    </source>
</reference>
<feature type="binding site" evidence="5">
    <location>
        <position position="302"/>
    </location>
    <ligand>
        <name>S-adenosyl-L-methionine</name>
        <dbReference type="ChEBI" id="CHEBI:59789"/>
    </ligand>
</feature>
<dbReference type="Pfam" id="PF22458">
    <property type="entry name" value="RsmF-B_ferredox"/>
    <property type="match status" value="1"/>
</dbReference>
<dbReference type="GO" id="GO:0008173">
    <property type="term" value="F:RNA methyltransferase activity"/>
    <property type="evidence" value="ECO:0007669"/>
    <property type="project" value="InterPro"/>
</dbReference>
<dbReference type="EMBL" id="QPGB01000002">
    <property type="protein sequence ID" value="RCS58710.1"/>
    <property type="molecule type" value="Genomic_DNA"/>
</dbReference>
<dbReference type="CDD" id="cd02440">
    <property type="entry name" value="AdoMet_MTases"/>
    <property type="match status" value="1"/>
</dbReference>
<dbReference type="SUPFAM" id="SSF53335">
    <property type="entry name" value="S-adenosyl-L-methionine-dependent methyltransferases"/>
    <property type="match status" value="1"/>
</dbReference>
<dbReference type="RefSeq" id="WP_114402798.1">
    <property type="nucleotide sequence ID" value="NZ_QPGB01000002.1"/>
</dbReference>
<evidence type="ECO:0000313" key="7">
    <source>
        <dbReference type="EMBL" id="RCS58710.1"/>
    </source>
</evidence>
<keyword evidence="4 5" id="KW-0694">RNA-binding</keyword>
<dbReference type="OrthoDB" id="9810297at2"/>
<gene>
    <name evidence="7" type="ORF">DU000_06650</name>
</gene>
<comment type="caution">
    <text evidence="7">The sequence shown here is derived from an EMBL/GenBank/DDBJ whole genome shotgun (WGS) entry which is preliminary data.</text>
</comment>
<evidence type="ECO:0000256" key="3">
    <source>
        <dbReference type="ARBA" id="ARBA00022691"/>
    </source>
</evidence>
<evidence type="ECO:0000256" key="5">
    <source>
        <dbReference type="PROSITE-ProRule" id="PRU01023"/>
    </source>
</evidence>
<comment type="similarity">
    <text evidence="5">Belongs to the class I-like SAM-binding methyltransferase superfamily. RsmB/NOP family.</text>
</comment>
<evidence type="ECO:0000256" key="1">
    <source>
        <dbReference type="ARBA" id="ARBA00022603"/>
    </source>
</evidence>
<dbReference type="Gene3D" id="3.40.50.150">
    <property type="entry name" value="Vaccinia Virus protein VP39"/>
    <property type="match status" value="1"/>
</dbReference>
<sequence length="420" mass="46837">MRVSTYVVSHLEELLRELLKFQYPADAVVHRYFKLNPKLGTRERALLAEAAYAVLRWRTLFQHFSDGMDGSLRHRFALLGLCEITSPAAFDTLLAGQERAWLHRVSAVNRDSLPLLQQTNLPQWLLERLIADHGREVGLAYARASLQSAPLDIRVNRMRAEVDGVLSQLQTAGITAHALEWLPDAIRIQGRPALQKLEAYQQGWFEVQDAGSQVLAHLLAPKRGEMVLDFCAGAGGKTLALGALMRSAGRLYACDISENRLAKLKPRLARSGLSNVTPIRIEHEGDQRLKRLAGKLDKVLVDAPCSGLGTLRRNPDLKWRQTEQTVQEMQDKQQRILAAAAKLLKPGGVLVYATCSVLQAENQAVVEQFLHAHSGFTVQPVTPILKQQKIELPVDDGPYLQLWPQQHATDAFFAAVLQKN</sequence>
<feature type="domain" description="SAM-dependent MTase RsmB/NOP-type" evidence="6">
    <location>
        <begin position="141"/>
        <end position="420"/>
    </location>
</feature>
<evidence type="ECO:0000256" key="2">
    <source>
        <dbReference type="ARBA" id="ARBA00022679"/>
    </source>
</evidence>
<dbReference type="AlphaFoldDB" id="A0A368L6C8"/>
<dbReference type="PANTHER" id="PTHR22807">
    <property type="entry name" value="NOP2 YEAST -RELATED NOL1/NOP2/FMU SUN DOMAIN-CONTAINING"/>
    <property type="match status" value="1"/>
</dbReference>